<sequence>MSLTILVVDASSGKVINTEGPHILIDDYPADIKAKLFAFNQGYDYIPNLLKLELETNTVKQVIISNSPLVAELKSLPEQSRLYITNIFAVIESILDMSQLFNETENNSQSLDASLQKLREDGFVDLTIDDLEFVIRVNMLKTNPVLYSHFKVEIEEYITFSNETQHKLERKYREQEKALSNFYRGVESITDFTEYLDSHFQFNYTNVAIEMRGHSFEYGVKGRFIRLLNIFNQYQLTEQIPFVALQNVNGSRYPTIKVYNKLLEKVTQKEIRSWVLNEKKKRGIMSYKKVKGLMFKYKYIGICSGLPNESDTYMTVSIADNGIIEAKLAFEEERFESDLETITSNMKKGIDELLETINHLQSVFLRSRRLESSSESETTISSLSGFTVTNTKLSKQKLTEAMYHEEIATTVFELKEIRSEEMVSTYYKKSQLSDQDPDSERKGLTVNIRDNPYKLDSSIITVYGASNLAQIEAIVKQLIVLSSVYESETEDTKQKLKQKSHIKNLRKQGVDILSTKCQKPRQPSVDASTNPVKDSYTLEYKNIKYVCPGKEYPYPGFTNENIVCCFKKDQRRRPAYIRNIKSEDFDVLVQPSNFKIHVTENLSKSKYETFAIKVISDYVSGFDNTNSMSRYYFLSNDNNLISITNPKLIEELESAEEQNIWLDSMSLVKLTAEPPKNKCNFPPKLENKSADNINAPCQHHQFNRFFGYNINSYPCCFDKPREAEITRKRKEIDVTKQHLLLTDKILDYQRIGVLPPGLDKLFNSVIGSKATGKFYRMGVLQNANAFYNAVLLACENKIDNKQVNNSGELKKYLGSYLEENPEEFQKLNSGNIALRYGSLKNYINSLLEPQTRFHWNDIQDLLQRVTKRNIIILDIPYKASDSTKIADYENIKLLCNSNVKQMQNLPFIILLKRLATFEVIIFTNGLQSSSVRQQSDNNSKSKIVYTFRYQPNREITSNVVNFLVEYYDSSCVKENVYPESFPYQEMLDLSEIVSTLKDTSHQIVAQVINKFRKVEYVMTKKGVLVPIKDSGVSDVGKIVSLSQLVKANKLLDINTYRKGLDGLNHYLKSKGKSLEILGAATERSDDSELYYTAIFTNFGKFVPLSHTPINPQDSIQLLDFKYYPKVDDALAMDDPNQLPTTAEHRYNLNLIKLKRDIFNLRRELGAGLQVSPDIKKNIADITTDTKMGRYAKIEKLIDMFIVILGNSAKQTSNTKFLLQHIANEVLDDNIENLLLNNLVTSEVFNPEEITKRDSESVLFSIDDIQRWIKRFNTETES</sequence>
<protein>
    <submittedName>
        <fullName evidence="1">Uncharacterized protein</fullName>
    </submittedName>
</protein>
<evidence type="ECO:0000313" key="1">
    <source>
        <dbReference type="EMBL" id="QHT76106.1"/>
    </source>
</evidence>
<dbReference type="EMBL" id="MN739889">
    <property type="protein sequence ID" value="QHT76106.1"/>
    <property type="molecule type" value="Genomic_DNA"/>
</dbReference>
<accession>A0A6C0H7A9</accession>
<proteinExistence type="predicted"/>
<reference evidence="1" key="1">
    <citation type="journal article" date="2020" name="Nature">
        <title>Giant virus diversity and host interactions through global metagenomics.</title>
        <authorList>
            <person name="Schulz F."/>
            <person name="Roux S."/>
            <person name="Paez-Espino D."/>
            <person name="Jungbluth S."/>
            <person name="Walsh D.A."/>
            <person name="Denef V.J."/>
            <person name="McMahon K.D."/>
            <person name="Konstantinidis K.T."/>
            <person name="Eloe-Fadrosh E.A."/>
            <person name="Kyrpides N.C."/>
            <person name="Woyke T."/>
        </authorList>
    </citation>
    <scope>NUCLEOTIDE SEQUENCE</scope>
    <source>
        <strain evidence="1">GVMAG-M-3300023179-73</strain>
    </source>
</reference>
<dbReference type="AlphaFoldDB" id="A0A6C0H7A9"/>
<name>A0A6C0H7A9_9ZZZZ</name>
<organism evidence="1">
    <name type="scientific">viral metagenome</name>
    <dbReference type="NCBI Taxonomy" id="1070528"/>
    <lineage>
        <taxon>unclassified sequences</taxon>
        <taxon>metagenomes</taxon>
        <taxon>organismal metagenomes</taxon>
    </lineage>
</organism>